<protein>
    <submittedName>
        <fullName evidence="1">Putative N-acetylmannosamine-6-phosphate epimerase</fullName>
    </submittedName>
</protein>
<sequence length="54" mass="5782">MTMTSNRLLPGSNQATDNSFLWKHGPTLIALLVLAVLLSGAAALRIHAAINHFI</sequence>
<reference evidence="1 2" key="1">
    <citation type="submission" date="2020-07" db="EMBL/GenBank/DDBJ databases">
        <title>Genomic Encyclopedia of Type Strains, Phase IV (KMG-V): Genome sequencing to study the core and pangenomes of soil and plant-associated prokaryotes.</title>
        <authorList>
            <person name="Whitman W."/>
        </authorList>
    </citation>
    <scope>NUCLEOTIDE SEQUENCE [LARGE SCALE GENOMIC DNA]</scope>
    <source>
        <strain evidence="1 2">AN3</strain>
    </source>
</reference>
<accession>A0A839ETL5</accession>
<dbReference type="EMBL" id="JACGXN010000005">
    <property type="protein sequence ID" value="MBA8879767.1"/>
    <property type="molecule type" value="Genomic_DNA"/>
</dbReference>
<evidence type="ECO:0000313" key="2">
    <source>
        <dbReference type="Proteomes" id="UP000549052"/>
    </source>
</evidence>
<proteinExistence type="predicted"/>
<gene>
    <name evidence="1" type="ORF">FHW16_003486</name>
</gene>
<dbReference type="AlphaFoldDB" id="A0A839ETL5"/>
<keyword evidence="2" id="KW-1185">Reference proteome</keyword>
<comment type="caution">
    <text evidence="1">The sequence shown here is derived from an EMBL/GenBank/DDBJ whole genome shotgun (WGS) entry which is preliminary data.</text>
</comment>
<name>A0A839ETL5_9HYPH</name>
<organism evidence="1 2">
    <name type="scientific">Phyllobacterium myrsinacearum</name>
    <dbReference type="NCBI Taxonomy" id="28101"/>
    <lineage>
        <taxon>Bacteria</taxon>
        <taxon>Pseudomonadati</taxon>
        <taxon>Pseudomonadota</taxon>
        <taxon>Alphaproteobacteria</taxon>
        <taxon>Hyphomicrobiales</taxon>
        <taxon>Phyllobacteriaceae</taxon>
        <taxon>Phyllobacterium</taxon>
    </lineage>
</organism>
<evidence type="ECO:0000313" key="1">
    <source>
        <dbReference type="EMBL" id="MBA8879767.1"/>
    </source>
</evidence>
<dbReference type="RefSeq" id="WP_182550409.1">
    <property type="nucleotide sequence ID" value="NZ_JACGXN010000005.1"/>
</dbReference>
<dbReference type="Proteomes" id="UP000549052">
    <property type="component" value="Unassembled WGS sequence"/>
</dbReference>